<dbReference type="GO" id="GO:0005840">
    <property type="term" value="C:ribosome"/>
    <property type="evidence" value="ECO:0007669"/>
    <property type="project" value="UniProtKB-KW"/>
</dbReference>
<evidence type="ECO:0000256" key="3">
    <source>
        <dbReference type="ARBA" id="ARBA00023274"/>
    </source>
</evidence>
<comment type="similarity">
    <text evidence="1 5">Belongs to the universal ribosomal protein uL29 family.</text>
</comment>
<dbReference type="AlphaFoldDB" id="A0A9D9DDB3"/>
<reference evidence="6" key="2">
    <citation type="journal article" date="2021" name="PeerJ">
        <title>Extensive microbial diversity within the chicken gut microbiome revealed by metagenomics and culture.</title>
        <authorList>
            <person name="Gilroy R."/>
            <person name="Ravi A."/>
            <person name="Getino M."/>
            <person name="Pursley I."/>
            <person name="Horton D.L."/>
            <person name="Alikhan N.F."/>
            <person name="Baker D."/>
            <person name="Gharbi K."/>
            <person name="Hall N."/>
            <person name="Watson M."/>
            <person name="Adriaenssens E.M."/>
            <person name="Foster-Nyarko E."/>
            <person name="Jarju S."/>
            <person name="Secka A."/>
            <person name="Antonio M."/>
            <person name="Oren A."/>
            <person name="Chaudhuri R.R."/>
            <person name="La Ragione R."/>
            <person name="Hildebrand F."/>
            <person name="Pallen M.J."/>
        </authorList>
    </citation>
    <scope>NUCLEOTIDE SEQUENCE</scope>
    <source>
        <strain evidence="6">8207</strain>
    </source>
</reference>
<evidence type="ECO:0000256" key="1">
    <source>
        <dbReference type="ARBA" id="ARBA00009254"/>
    </source>
</evidence>
<evidence type="ECO:0000313" key="7">
    <source>
        <dbReference type="Proteomes" id="UP000823630"/>
    </source>
</evidence>
<dbReference type="GO" id="GO:0006412">
    <property type="term" value="P:translation"/>
    <property type="evidence" value="ECO:0007669"/>
    <property type="project" value="UniProtKB-UniRule"/>
</dbReference>
<sequence>MAEKKLEKEALTTDALQSKLENLKKDQYNQRLQHAAGQMAKTHVIRQTRREIARVKTQIRANKKGEK</sequence>
<dbReference type="InterPro" id="IPR036049">
    <property type="entry name" value="Ribosomal_uL29_sf"/>
</dbReference>
<dbReference type="HAMAP" id="MF_00374">
    <property type="entry name" value="Ribosomal_uL29"/>
    <property type="match status" value="1"/>
</dbReference>
<dbReference type="Proteomes" id="UP000823630">
    <property type="component" value="Unassembled WGS sequence"/>
</dbReference>
<keyword evidence="3 5" id="KW-0687">Ribonucleoprotein</keyword>
<evidence type="ECO:0000256" key="2">
    <source>
        <dbReference type="ARBA" id="ARBA00022980"/>
    </source>
</evidence>
<gene>
    <name evidence="5 6" type="primary">rpmC</name>
    <name evidence="6" type="ORF">IAC69_03935</name>
</gene>
<evidence type="ECO:0000256" key="5">
    <source>
        <dbReference type="HAMAP-Rule" id="MF_00374"/>
    </source>
</evidence>
<dbReference type="InterPro" id="IPR018254">
    <property type="entry name" value="Ribosomal_uL29_CS"/>
</dbReference>
<proteinExistence type="inferred from homology"/>
<dbReference type="Gene3D" id="6.10.140.1970">
    <property type="match status" value="1"/>
</dbReference>
<organism evidence="6 7">
    <name type="scientific">Candidatus Enterousia avistercoris</name>
    <dbReference type="NCBI Taxonomy" id="2840788"/>
    <lineage>
        <taxon>Bacteria</taxon>
        <taxon>Pseudomonadati</taxon>
        <taxon>Pseudomonadota</taxon>
        <taxon>Alphaproteobacteria</taxon>
        <taxon>Candidatus Enterousia</taxon>
    </lineage>
</organism>
<dbReference type="EMBL" id="JADINC010000065">
    <property type="protein sequence ID" value="MBO8425597.1"/>
    <property type="molecule type" value="Genomic_DNA"/>
</dbReference>
<comment type="caution">
    <text evidence="6">The sequence shown here is derived from an EMBL/GenBank/DDBJ whole genome shotgun (WGS) entry which is preliminary data.</text>
</comment>
<reference evidence="6" key="1">
    <citation type="submission" date="2020-10" db="EMBL/GenBank/DDBJ databases">
        <authorList>
            <person name="Gilroy R."/>
        </authorList>
    </citation>
    <scope>NUCLEOTIDE SEQUENCE</scope>
    <source>
        <strain evidence="6">8207</strain>
    </source>
</reference>
<dbReference type="InterPro" id="IPR001854">
    <property type="entry name" value="Ribosomal_uL29"/>
</dbReference>
<dbReference type="SUPFAM" id="SSF46561">
    <property type="entry name" value="Ribosomal protein L29 (L29p)"/>
    <property type="match status" value="1"/>
</dbReference>
<keyword evidence="2 5" id="KW-0689">Ribosomal protein</keyword>
<dbReference type="Pfam" id="PF00831">
    <property type="entry name" value="Ribosomal_L29"/>
    <property type="match status" value="1"/>
</dbReference>
<dbReference type="GO" id="GO:1990904">
    <property type="term" value="C:ribonucleoprotein complex"/>
    <property type="evidence" value="ECO:0007669"/>
    <property type="project" value="UniProtKB-KW"/>
</dbReference>
<dbReference type="PROSITE" id="PS00579">
    <property type="entry name" value="RIBOSOMAL_L29"/>
    <property type="match status" value="1"/>
</dbReference>
<evidence type="ECO:0000313" key="6">
    <source>
        <dbReference type="EMBL" id="MBO8425597.1"/>
    </source>
</evidence>
<accession>A0A9D9DDB3</accession>
<dbReference type="GO" id="GO:0003735">
    <property type="term" value="F:structural constituent of ribosome"/>
    <property type="evidence" value="ECO:0007669"/>
    <property type="project" value="InterPro"/>
</dbReference>
<dbReference type="NCBIfam" id="TIGR00012">
    <property type="entry name" value="L29"/>
    <property type="match status" value="1"/>
</dbReference>
<name>A0A9D9DDB3_9PROT</name>
<evidence type="ECO:0000256" key="4">
    <source>
        <dbReference type="ARBA" id="ARBA00035204"/>
    </source>
</evidence>
<protein>
    <recommendedName>
        <fullName evidence="4 5">Large ribosomal subunit protein uL29</fullName>
    </recommendedName>
</protein>